<evidence type="ECO:0000256" key="2">
    <source>
        <dbReference type="ARBA" id="ARBA00016807"/>
    </source>
</evidence>
<evidence type="ECO:0000256" key="5">
    <source>
        <dbReference type="ARBA" id="ARBA00025466"/>
    </source>
</evidence>
<evidence type="ECO:0000313" key="9">
    <source>
        <dbReference type="Proteomes" id="UP001152888"/>
    </source>
</evidence>
<dbReference type="InterPro" id="IPR028002">
    <property type="entry name" value="Myb_DNA-bind_5"/>
</dbReference>
<keyword evidence="9" id="KW-1185">Reference proteome</keyword>
<keyword evidence="4" id="KW-0804">Transcription</keyword>
<comment type="subunit">
    <text evidence="1">Self-associates forming complexes of several hundred monomers.</text>
</comment>
<dbReference type="AlphaFoldDB" id="A0A9P0LF50"/>
<comment type="caution">
    <text evidence="8">The sequence shown here is derived from an EMBL/GenBank/DDBJ whole genome shotgun (WGS) entry which is preliminary data.</text>
</comment>
<accession>A0A9P0LF50</accession>
<protein>
    <recommendedName>
        <fullName evidence="2">Regulatory protein zeste</fullName>
    </recommendedName>
</protein>
<name>A0A9P0LF50_ACAOB</name>
<evidence type="ECO:0000256" key="1">
    <source>
        <dbReference type="ARBA" id="ARBA00011764"/>
    </source>
</evidence>
<organism evidence="8 9">
    <name type="scientific">Acanthoscelides obtectus</name>
    <name type="common">Bean weevil</name>
    <name type="synonym">Bruchus obtectus</name>
    <dbReference type="NCBI Taxonomy" id="200917"/>
    <lineage>
        <taxon>Eukaryota</taxon>
        <taxon>Metazoa</taxon>
        <taxon>Ecdysozoa</taxon>
        <taxon>Arthropoda</taxon>
        <taxon>Hexapoda</taxon>
        <taxon>Insecta</taxon>
        <taxon>Pterygota</taxon>
        <taxon>Neoptera</taxon>
        <taxon>Endopterygota</taxon>
        <taxon>Coleoptera</taxon>
        <taxon>Polyphaga</taxon>
        <taxon>Cucujiformia</taxon>
        <taxon>Chrysomeloidea</taxon>
        <taxon>Chrysomelidae</taxon>
        <taxon>Bruchinae</taxon>
        <taxon>Bruchini</taxon>
        <taxon>Acanthoscelides</taxon>
    </lineage>
</organism>
<feature type="domain" description="Myb/SANT-like DNA-binding" evidence="7">
    <location>
        <begin position="21"/>
        <end position="90"/>
    </location>
</feature>
<evidence type="ECO:0000256" key="3">
    <source>
        <dbReference type="ARBA" id="ARBA00023015"/>
    </source>
</evidence>
<proteinExistence type="predicted"/>
<evidence type="ECO:0000256" key="4">
    <source>
        <dbReference type="ARBA" id="ARBA00023163"/>
    </source>
</evidence>
<dbReference type="OrthoDB" id="6780288at2759"/>
<dbReference type="EMBL" id="CAKOFQ010007196">
    <property type="protein sequence ID" value="CAH1994299.1"/>
    <property type="molecule type" value="Genomic_DNA"/>
</dbReference>
<comment type="function">
    <text evidence="5">Involved in transvection phenomena (= synapsis-dependent gene expression), where the synaptic pairing of chromosomes carrying genes with which zeste interacts influences the expression of these genes. Zeste binds to DNA and stimulates transcription from a nearby promoter.</text>
</comment>
<sequence length="111" mass="12583">MSSSEEESSADKNESCKVEASNTQSKMLFVSLLKNHRVVLNKYMLPKMVAAKEKACNEIKDQYSKGIGKVITIAQLKKLLKNMKTNIKKKTDTNARGNNPMKVNKWESEFL</sequence>
<keyword evidence="3" id="KW-0805">Transcription regulation</keyword>
<gene>
    <name evidence="8" type="ORF">ACAOBT_LOCUS22046</name>
</gene>
<feature type="region of interest" description="Disordered" evidence="6">
    <location>
        <begin position="90"/>
        <end position="111"/>
    </location>
</feature>
<evidence type="ECO:0000259" key="7">
    <source>
        <dbReference type="Pfam" id="PF13873"/>
    </source>
</evidence>
<dbReference type="Pfam" id="PF13873">
    <property type="entry name" value="Myb_DNA-bind_5"/>
    <property type="match status" value="1"/>
</dbReference>
<evidence type="ECO:0000313" key="8">
    <source>
        <dbReference type="EMBL" id="CAH1994299.1"/>
    </source>
</evidence>
<reference evidence="8" key="1">
    <citation type="submission" date="2022-03" db="EMBL/GenBank/DDBJ databases">
        <authorList>
            <person name="Sayadi A."/>
        </authorList>
    </citation>
    <scope>NUCLEOTIDE SEQUENCE</scope>
</reference>
<evidence type="ECO:0000256" key="6">
    <source>
        <dbReference type="SAM" id="MobiDB-lite"/>
    </source>
</evidence>
<feature type="region of interest" description="Disordered" evidence="6">
    <location>
        <begin position="1"/>
        <end position="21"/>
    </location>
</feature>
<dbReference type="Proteomes" id="UP001152888">
    <property type="component" value="Unassembled WGS sequence"/>
</dbReference>